<comment type="cofactor">
    <cofactor evidence="1">
        <name>Mn(2+)</name>
        <dbReference type="ChEBI" id="CHEBI:29035"/>
    </cofactor>
</comment>
<dbReference type="NCBIfam" id="NF002525">
    <property type="entry name" value="PRK01966.1-1"/>
    <property type="match status" value="1"/>
</dbReference>
<evidence type="ECO:0000313" key="18">
    <source>
        <dbReference type="Proteomes" id="UP000198382"/>
    </source>
</evidence>
<dbReference type="EMBL" id="MUGV01000036">
    <property type="protein sequence ID" value="OXA76532.1"/>
    <property type="molecule type" value="Genomic_DNA"/>
</dbReference>
<proteinExistence type="inferred from homology"/>
<keyword evidence="6 15" id="KW-0547">Nucleotide-binding</keyword>
<dbReference type="PANTHER" id="PTHR23132">
    <property type="entry name" value="D-ALANINE--D-ALANINE LIGASE"/>
    <property type="match status" value="1"/>
</dbReference>
<dbReference type="Pfam" id="PF07478">
    <property type="entry name" value="Dala_Dala_lig_C"/>
    <property type="match status" value="1"/>
</dbReference>
<dbReference type="InterPro" id="IPR005905">
    <property type="entry name" value="D_ala_D_ala"/>
</dbReference>
<keyword evidence="8" id="KW-0460">Magnesium</keyword>
<dbReference type="HAMAP" id="MF_00047">
    <property type="entry name" value="Dala_Dala_lig"/>
    <property type="match status" value="1"/>
</dbReference>
<evidence type="ECO:0000256" key="5">
    <source>
        <dbReference type="ARBA" id="ARBA00022723"/>
    </source>
</evidence>
<protein>
    <recommendedName>
        <fullName evidence="14">D-alanine--D-alanine ligase</fullName>
        <ecNumber evidence="14">6.3.2.4</ecNumber>
    </recommendedName>
    <alternativeName>
        <fullName evidence="14">D-Ala-D-Ala ligase</fullName>
    </alternativeName>
    <alternativeName>
        <fullName evidence="14">D-alanylalanine synthetase</fullName>
    </alternativeName>
</protein>
<dbReference type="Gene3D" id="3.30.470.20">
    <property type="entry name" value="ATP-grasp fold, B domain"/>
    <property type="match status" value="1"/>
</dbReference>
<evidence type="ECO:0000256" key="15">
    <source>
        <dbReference type="PROSITE-ProRule" id="PRU00409"/>
    </source>
</evidence>
<dbReference type="NCBIfam" id="NF002378">
    <property type="entry name" value="PRK01372.1"/>
    <property type="match status" value="1"/>
</dbReference>
<dbReference type="Pfam" id="PF01820">
    <property type="entry name" value="Dala_Dala_lig_N"/>
    <property type="match status" value="1"/>
</dbReference>
<dbReference type="InterPro" id="IPR011127">
    <property type="entry name" value="Dala_Dala_lig_N"/>
</dbReference>
<dbReference type="InterPro" id="IPR011095">
    <property type="entry name" value="Dala_Dala_lig_C"/>
</dbReference>
<reference evidence="17 18" key="1">
    <citation type="submission" date="2016-11" db="EMBL/GenBank/DDBJ databases">
        <title>Whole genomes of Flavobacteriaceae.</title>
        <authorList>
            <person name="Stine C."/>
            <person name="Li C."/>
            <person name="Tadesse D."/>
        </authorList>
    </citation>
    <scope>NUCLEOTIDE SEQUENCE [LARGE SCALE GENOMIC DNA]</scope>
    <source>
        <strain evidence="17 18">DSM 15937</strain>
    </source>
</reference>
<evidence type="ECO:0000256" key="14">
    <source>
        <dbReference type="HAMAP-Rule" id="MF_00047"/>
    </source>
</evidence>
<dbReference type="SUPFAM" id="SSF56059">
    <property type="entry name" value="Glutathione synthetase ATP-binding domain-like"/>
    <property type="match status" value="1"/>
</dbReference>
<feature type="domain" description="ATP-grasp" evidence="16">
    <location>
        <begin position="142"/>
        <end position="345"/>
    </location>
</feature>
<keyword evidence="7 15" id="KW-0067">ATP-binding</keyword>
<evidence type="ECO:0000256" key="13">
    <source>
        <dbReference type="ARBA" id="ARBA00047614"/>
    </source>
</evidence>
<dbReference type="PROSITE" id="PS00844">
    <property type="entry name" value="DALA_DALA_LIGASE_2"/>
    <property type="match status" value="1"/>
</dbReference>
<dbReference type="RefSeq" id="WP_074664018.1">
    <property type="nucleotide sequence ID" value="NZ_MUGV01000036.1"/>
</dbReference>
<dbReference type="NCBIfam" id="NF002528">
    <property type="entry name" value="PRK01966.1-4"/>
    <property type="match status" value="1"/>
</dbReference>
<dbReference type="PIRSF" id="PIRSF039102">
    <property type="entry name" value="Ddl/VanB"/>
    <property type="match status" value="1"/>
</dbReference>
<comment type="pathway">
    <text evidence="14">Cell wall biogenesis; peptidoglycan biosynthesis.</text>
</comment>
<comment type="similarity">
    <text evidence="3 14">Belongs to the D-alanine--D-alanine ligase family.</text>
</comment>
<comment type="function">
    <text evidence="14">Cell wall formation.</text>
</comment>
<dbReference type="PROSITE" id="PS00843">
    <property type="entry name" value="DALA_DALA_LIGASE_1"/>
    <property type="match status" value="1"/>
</dbReference>
<dbReference type="PANTHER" id="PTHR23132:SF25">
    <property type="entry name" value="D-ALANINE--D-ALANINE LIGASE A"/>
    <property type="match status" value="1"/>
</dbReference>
<dbReference type="InterPro" id="IPR011761">
    <property type="entry name" value="ATP-grasp"/>
</dbReference>
<comment type="cofactor">
    <cofactor evidence="2">
        <name>Mg(2+)</name>
        <dbReference type="ChEBI" id="CHEBI:18420"/>
    </cofactor>
</comment>
<keyword evidence="18" id="KW-1185">Reference proteome</keyword>
<organism evidence="17 18">
    <name type="scientific">Flavobacterium frigidimaris</name>
    <dbReference type="NCBI Taxonomy" id="262320"/>
    <lineage>
        <taxon>Bacteria</taxon>
        <taxon>Pseudomonadati</taxon>
        <taxon>Bacteroidota</taxon>
        <taxon>Flavobacteriia</taxon>
        <taxon>Flavobacteriales</taxon>
        <taxon>Flavobacteriaceae</taxon>
        <taxon>Flavobacterium</taxon>
    </lineage>
</organism>
<dbReference type="EC" id="6.3.2.4" evidence="14"/>
<dbReference type="GO" id="GO:0016874">
    <property type="term" value="F:ligase activity"/>
    <property type="evidence" value="ECO:0007669"/>
    <property type="project" value="UniProtKB-KW"/>
</dbReference>
<keyword evidence="10 14" id="KW-0573">Peptidoglycan synthesis</keyword>
<sequence>MKTKIALVFGGKSTEHEVSLKSATNIFTAINKDKFDVILLGVDKKGRWKFQTNYQNADVNLTREDYFKNSIPVFIDNVDDKLLIVDKNNIEVLETFDVVFSIIHGTFGEDGTLQGFFKSLNIPFVGPDILGSAICMDKDVTKRLLRDNNIPIADFVTLNKFESARIDFEAIKEKLGLPMFVKPSNAGSSVGVNKVIDKVTFEAAIKEAFKFDNKILVEEAIVGKEVECAILGNQEPKSSVIGEIIPTKDFYSYDAKYQDADGAKTKIPADISVQISEKLRETALKAFTSVCCEGIARVDFFLRDDNTFVLNEINTLPGFTEISMYPKLWAQTGISYPDLISKIIEFSLERHERDNKLQMIK</sequence>
<accession>A0ABX4BLA3</accession>
<comment type="catalytic activity">
    <reaction evidence="13 14">
        <text>2 D-alanine + ATP = D-alanyl-D-alanine + ADP + phosphate + H(+)</text>
        <dbReference type="Rhea" id="RHEA:11224"/>
        <dbReference type="ChEBI" id="CHEBI:15378"/>
        <dbReference type="ChEBI" id="CHEBI:30616"/>
        <dbReference type="ChEBI" id="CHEBI:43474"/>
        <dbReference type="ChEBI" id="CHEBI:57416"/>
        <dbReference type="ChEBI" id="CHEBI:57822"/>
        <dbReference type="ChEBI" id="CHEBI:456216"/>
        <dbReference type="EC" id="6.3.2.4"/>
    </reaction>
</comment>
<dbReference type="PROSITE" id="PS50975">
    <property type="entry name" value="ATP_GRASP"/>
    <property type="match status" value="1"/>
</dbReference>
<evidence type="ECO:0000256" key="11">
    <source>
        <dbReference type="ARBA" id="ARBA00023211"/>
    </source>
</evidence>
<comment type="caution">
    <text evidence="17">The sequence shown here is derived from an EMBL/GenBank/DDBJ whole genome shotgun (WGS) entry which is preliminary data.</text>
</comment>
<dbReference type="Proteomes" id="UP000198382">
    <property type="component" value="Unassembled WGS sequence"/>
</dbReference>
<dbReference type="InterPro" id="IPR000291">
    <property type="entry name" value="D-Ala_lig_Van_CS"/>
</dbReference>
<comment type="subcellular location">
    <subcellularLocation>
        <location evidence="14">Cytoplasm</location>
    </subcellularLocation>
</comment>
<dbReference type="SUPFAM" id="SSF52440">
    <property type="entry name" value="PreATP-grasp domain"/>
    <property type="match status" value="1"/>
</dbReference>
<keyword evidence="4 14" id="KW-0436">Ligase</keyword>
<evidence type="ECO:0000256" key="8">
    <source>
        <dbReference type="ARBA" id="ARBA00022842"/>
    </source>
</evidence>
<dbReference type="InterPro" id="IPR016185">
    <property type="entry name" value="PreATP-grasp_dom_sf"/>
</dbReference>
<evidence type="ECO:0000259" key="16">
    <source>
        <dbReference type="PROSITE" id="PS50975"/>
    </source>
</evidence>
<keyword evidence="12 14" id="KW-0961">Cell wall biogenesis/degradation</keyword>
<dbReference type="Gene3D" id="3.30.1490.20">
    <property type="entry name" value="ATP-grasp fold, A domain"/>
    <property type="match status" value="1"/>
</dbReference>
<evidence type="ECO:0000256" key="3">
    <source>
        <dbReference type="ARBA" id="ARBA00010871"/>
    </source>
</evidence>
<gene>
    <name evidence="14" type="primary">ddl</name>
    <name evidence="17" type="ORF">B0A65_18645</name>
</gene>
<evidence type="ECO:0000313" key="17">
    <source>
        <dbReference type="EMBL" id="OXA76532.1"/>
    </source>
</evidence>
<dbReference type="Gene3D" id="3.40.50.20">
    <property type="match status" value="1"/>
</dbReference>
<evidence type="ECO:0000256" key="12">
    <source>
        <dbReference type="ARBA" id="ARBA00023316"/>
    </source>
</evidence>
<evidence type="ECO:0000256" key="9">
    <source>
        <dbReference type="ARBA" id="ARBA00022960"/>
    </source>
</evidence>
<keyword evidence="11" id="KW-0464">Manganese</keyword>
<keyword evidence="9 14" id="KW-0133">Cell shape</keyword>
<evidence type="ECO:0000256" key="2">
    <source>
        <dbReference type="ARBA" id="ARBA00001946"/>
    </source>
</evidence>
<evidence type="ECO:0000256" key="6">
    <source>
        <dbReference type="ARBA" id="ARBA00022741"/>
    </source>
</evidence>
<name>A0ABX4BLA3_FLAFR</name>
<evidence type="ECO:0000256" key="1">
    <source>
        <dbReference type="ARBA" id="ARBA00001936"/>
    </source>
</evidence>
<dbReference type="NCBIfam" id="TIGR01205">
    <property type="entry name" value="D_ala_D_alaTIGR"/>
    <property type="match status" value="1"/>
</dbReference>
<evidence type="ECO:0000256" key="10">
    <source>
        <dbReference type="ARBA" id="ARBA00022984"/>
    </source>
</evidence>
<keyword evidence="14" id="KW-0963">Cytoplasm</keyword>
<evidence type="ECO:0000256" key="4">
    <source>
        <dbReference type="ARBA" id="ARBA00022598"/>
    </source>
</evidence>
<evidence type="ECO:0000256" key="7">
    <source>
        <dbReference type="ARBA" id="ARBA00022840"/>
    </source>
</evidence>
<keyword evidence="5" id="KW-0479">Metal-binding</keyword>
<dbReference type="InterPro" id="IPR013815">
    <property type="entry name" value="ATP_grasp_subdomain_1"/>
</dbReference>